<protein>
    <recommendedName>
        <fullName evidence="1">AbiEi antitoxin C-terminal domain-containing protein</fullName>
    </recommendedName>
</protein>
<dbReference type="RefSeq" id="WP_066919138.1">
    <property type="nucleotide sequence ID" value="NZ_CP011971.1"/>
</dbReference>
<dbReference type="InterPro" id="IPR018547">
    <property type="entry name" value="AbiEi_C"/>
</dbReference>
<evidence type="ECO:0000313" key="3">
    <source>
        <dbReference type="Proteomes" id="UP000070250"/>
    </source>
</evidence>
<evidence type="ECO:0000259" key="1">
    <source>
        <dbReference type="Pfam" id="PF09407"/>
    </source>
</evidence>
<keyword evidence="3" id="KW-1185">Reference proteome</keyword>
<dbReference type="AlphaFoldDB" id="A0A127F9Y4"/>
<dbReference type="EMBL" id="CP011971">
    <property type="protein sequence ID" value="AMN46415.1"/>
    <property type="molecule type" value="Genomic_DNA"/>
</dbReference>
<reference evidence="2 3" key="1">
    <citation type="submission" date="2015-06" db="EMBL/GenBank/DDBJ databases">
        <title>A Comprehensive Approach to Explore the Metabolic and Phylogenetic Diversity of Bacterial Steroid Degradation in the Environment: Testosterone as an Example.</title>
        <authorList>
            <person name="Yang F.-C."/>
            <person name="Chen Y.-L."/>
            <person name="Yu C.-P."/>
            <person name="Tang S.-L."/>
            <person name="Wang P.-H."/>
            <person name="Ismail W."/>
            <person name="Wang C.-H."/>
            <person name="Yang C.-Y."/>
            <person name="Chiang Y.-R."/>
        </authorList>
    </citation>
    <scope>NUCLEOTIDE SEQUENCE [LARGE SCALE GENOMIC DNA]</scope>
    <source>
        <strain evidence="2 3">DSM 18526</strain>
    </source>
</reference>
<sequence length="272" mass="30143">MARFDTYLDDRLAQGCAYFSREEVLTSLGLSPAALGAALARQAKKGRIAIPKHGFYLILRPEDRGLGVPDPARWIDPLMRYLKLDYRIGLLRAAAFHGSSHQAAMVFQVIVPRQLRAFEIGRHRLEYIFQGQMAFEQVNQTQYLGQLKTDAGYAKVSGIELTLFDCARYFHRAAGINGLAQIAKDLGGMADPSKLAQVAEHYENSSVRRLGYLLESMGHALQADALRPFVRKAKSAVLLEPAVKPLSPELPGVREPQPAWGLVVNELVEVDS</sequence>
<accession>A0A127F9Y4</accession>
<gene>
    <name evidence="2" type="ORF">ACG33_04710</name>
</gene>
<proteinExistence type="predicted"/>
<evidence type="ECO:0000313" key="2">
    <source>
        <dbReference type="EMBL" id="AMN46415.1"/>
    </source>
</evidence>
<dbReference type="KEGG" id="sdf:ACG33_04710"/>
<feature type="domain" description="AbiEi antitoxin C-terminal" evidence="1">
    <location>
        <begin position="74"/>
        <end position="216"/>
    </location>
</feature>
<dbReference type="Proteomes" id="UP000070250">
    <property type="component" value="Chromosome"/>
</dbReference>
<organism evidence="2 3">
    <name type="scientific">Steroidobacter denitrificans</name>
    <dbReference type="NCBI Taxonomy" id="465721"/>
    <lineage>
        <taxon>Bacteria</taxon>
        <taxon>Pseudomonadati</taxon>
        <taxon>Pseudomonadota</taxon>
        <taxon>Gammaproteobacteria</taxon>
        <taxon>Steroidobacterales</taxon>
        <taxon>Steroidobacteraceae</taxon>
        <taxon>Steroidobacter</taxon>
    </lineage>
</organism>
<dbReference type="Pfam" id="PF09407">
    <property type="entry name" value="AbiEi_1"/>
    <property type="match status" value="1"/>
</dbReference>
<dbReference type="OrthoDB" id="42441at2"/>
<name>A0A127F9Y4_STEDE</name>